<organism evidence="1">
    <name type="scientific">marine sediment metagenome</name>
    <dbReference type="NCBI Taxonomy" id="412755"/>
    <lineage>
        <taxon>unclassified sequences</taxon>
        <taxon>metagenomes</taxon>
        <taxon>ecological metagenomes</taxon>
    </lineage>
</organism>
<protein>
    <submittedName>
        <fullName evidence="1">Uncharacterized protein</fullName>
    </submittedName>
</protein>
<dbReference type="EMBL" id="BARW01019569">
    <property type="protein sequence ID" value="GAI96812.1"/>
    <property type="molecule type" value="Genomic_DNA"/>
</dbReference>
<name>X1SUQ5_9ZZZZ</name>
<dbReference type="InterPro" id="IPR044000">
    <property type="entry name" value="Phage_tube_2"/>
</dbReference>
<feature type="non-terminal residue" evidence="1">
    <location>
        <position position="184"/>
    </location>
</feature>
<comment type="caution">
    <text evidence="1">The sequence shown here is derived from an EMBL/GenBank/DDBJ whole genome shotgun (WGS) entry which is preliminary data.</text>
</comment>
<dbReference type="Pfam" id="PF18906">
    <property type="entry name" value="Phage_tube_2"/>
    <property type="match status" value="1"/>
</dbReference>
<sequence length="184" mass="20243">MPQGNRGHIGIRKEKIWGTLDSITDKDVFLPFVSETLTANIEEVLSAIQRGERDEPKSYHGQRDFGGDIVIEVHPRSIGHILRSAINIPTPTGELASSTVVTLCDCEKVWLNDGVCITSLDPNDKKKGKYSAKIQVPAGVDGEQILAYQVVADDLTKTSHYKLRIKSSIELTTGQLKFVVSETP</sequence>
<accession>X1SUQ5</accession>
<dbReference type="AlphaFoldDB" id="X1SUQ5"/>
<gene>
    <name evidence="1" type="ORF">S12H4_33231</name>
</gene>
<evidence type="ECO:0000313" key="1">
    <source>
        <dbReference type="EMBL" id="GAI96812.1"/>
    </source>
</evidence>
<reference evidence="1" key="1">
    <citation type="journal article" date="2014" name="Front. Microbiol.">
        <title>High frequency of phylogenetically diverse reductive dehalogenase-homologous genes in deep subseafloor sedimentary metagenomes.</title>
        <authorList>
            <person name="Kawai M."/>
            <person name="Futagami T."/>
            <person name="Toyoda A."/>
            <person name="Takaki Y."/>
            <person name="Nishi S."/>
            <person name="Hori S."/>
            <person name="Arai W."/>
            <person name="Tsubouchi T."/>
            <person name="Morono Y."/>
            <person name="Uchiyama I."/>
            <person name="Ito T."/>
            <person name="Fujiyama A."/>
            <person name="Inagaki F."/>
            <person name="Takami H."/>
        </authorList>
    </citation>
    <scope>NUCLEOTIDE SEQUENCE</scope>
    <source>
        <strain evidence="1">Expedition CK06-06</strain>
    </source>
</reference>
<proteinExistence type="predicted"/>